<dbReference type="RefSeq" id="WP_084433634.1">
    <property type="nucleotide sequence ID" value="NZ_FWXV01000012.1"/>
</dbReference>
<gene>
    <name evidence="2" type="ORF">SAMN05661093_09362</name>
</gene>
<dbReference type="SUPFAM" id="SSF51004">
    <property type="entry name" value="C-terminal (heme d1) domain of cytochrome cd1-nitrite reductase"/>
    <property type="match status" value="1"/>
</dbReference>
<dbReference type="PANTHER" id="PTHR47197">
    <property type="entry name" value="PROTEIN NIRF"/>
    <property type="match status" value="1"/>
</dbReference>
<dbReference type="NCBIfam" id="TIGR02276">
    <property type="entry name" value="beta_rpt_yvtn"/>
    <property type="match status" value="1"/>
</dbReference>
<evidence type="ECO:0000256" key="1">
    <source>
        <dbReference type="SAM" id="SignalP"/>
    </source>
</evidence>
<dbReference type="InterPro" id="IPR011964">
    <property type="entry name" value="YVTN_b-propeller_repeat"/>
</dbReference>
<dbReference type="InterPro" id="IPR051200">
    <property type="entry name" value="Host-pathogen_enzymatic-act"/>
</dbReference>
<feature type="chain" id="PRO_5012981059" evidence="1">
    <location>
        <begin position="33"/>
        <end position="347"/>
    </location>
</feature>
<feature type="signal peptide" evidence="1">
    <location>
        <begin position="1"/>
        <end position="32"/>
    </location>
</feature>
<dbReference type="InterPro" id="IPR011044">
    <property type="entry name" value="Quino_amine_DH_bsu"/>
</dbReference>
<organism evidence="2 3">
    <name type="scientific">Kibdelosporangium aridum</name>
    <dbReference type="NCBI Taxonomy" id="2030"/>
    <lineage>
        <taxon>Bacteria</taxon>
        <taxon>Bacillati</taxon>
        <taxon>Actinomycetota</taxon>
        <taxon>Actinomycetes</taxon>
        <taxon>Pseudonocardiales</taxon>
        <taxon>Pseudonocardiaceae</taxon>
        <taxon>Kibdelosporangium</taxon>
    </lineage>
</organism>
<dbReference type="SUPFAM" id="SSF50969">
    <property type="entry name" value="YVTN repeat-like/Quinoprotein amine dehydrogenase"/>
    <property type="match status" value="1"/>
</dbReference>
<keyword evidence="3" id="KW-1185">Reference proteome</keyword>
<dbReference type="InterPro" id="IPR011048">
    <property type="entry name" value="Haem_d1_sf"/>
</dbReference>
<accession>A0A1W2FV78</accession>
<dbReference type="OrthoDB" id="4565246at2"/>
<evidence type="ECO:0000313" key="2">
    <source>
        <dbReference type="EMBL" id="SMD25783.1"/>
    </source>
</evidence>
<dbReference type="Gene3D" id="2.130.10.10">
    <property type="entry name" value="YVTN repeat-like/Quinoprotein amine dehydrogenase"/>
    <property type="match status" value="1"/>
</dbReference>
<proteinExistence type="predicted"/>
<sequence length="347" mass="35866">MMTFQVGRTRRLATGALTATVAMAVLTGTAHAKDTHTLAYIGYSDNRGQGTILVSDADTHEEVTRIRVAGRPNGITATPDGNFIYVATESTPGVQIIDTHTHEIIQEVSVGGGWANKIAFNSGGDLAYVAQGSSGAGGSRGRVYIDDVATDQVIGSFKAGEWPTDIVITPDDTRAYVTSSESTNVWVIDLATHSLIATINMGGPSSPRLALSPDGSSLFVTSGARLSVIDVATNTIGKHLALSGRAAGVALSPDGARAYVGEVREAGFKGVVTTVDTTDLAKIGESVEVTVGKLAVSPSGAEVYVTGDEGNTDTVVLEAETGEIHTVLPALENDRPSTVTLVAVPND</sequence>
<dbReference type="EMBL" id="FWXV01000012">
    <property type="protein sequence ID" value="SMD25783.1"/>
    <property type="molecule type" value="Genomic_DNA"/>
</dbReference>
<dbReference type="AlphaFoldDB" id="A0A1W2FV78"/>
<name>A0A1W2FV78_KIBAR</name>
<dbReference type="InterPro" id="IPR015943">
    <property type="entry name" value="WD40/YVTN_repeat-like_dom_sf"/>
</dbReference>
<evidence type="ECO:0000313" key="3">
    <source>
        <dbReference type="Proteomes" id="UP000192674"/>
    </source>
</evidence>
<dbReference type="PANTHER" id="PTHR47197:SF3">
    <property type="entry name" value="DIHYDRO-HEME D1 DEHYDROGENASE"/>
    <property type="match status" value="1"/>
</dbReference>
<dbReference type="Proteomes" id="UP000192674">
    <property type="component" value="Unassembled WGS sequence"/>
</dbReference>
<protein>
    <submittedName>
        <fullName evidence="2">40-residue YVTN family beta-propeller repeat-containing protein</fullName>
    </submittedName>
</protein>
<keyword evidence="1" id="KW-0732">Signal</keyword>
<reference evidence="2 3" key="1">
    <citation type="submission" date="2017-04" db="EMBL/GenBank/DDBJ databases">
        <authorList>
            <person name="Afonso C.L."/>
            <person name="Miller P.J."/>
            <person name="Scott M.A."/>
            <person name="Spackman E."/>
            <person name="Goraichik I."/>
            <person name="Dimitrov K.M."/>
            <person name="Suarez D.L."/>
            <person name="Swayne D.E."/>
        </authorList>
    </citation>
    <scope>NUCLEOTIDE SEQUENCE [LARGE SCALE GENOMIC DNA]</scope>
    <source>
        <strain evidence="2 3">DSM 43828</strain>
    </source>
</reference>